<proteinExistence type="predicted"/>
<reference evidence="2 3" key="1">
    <citation type="submission" date="2019-07" db="EMBL/GenBank/DDBJ databases">
        <title>Genomic Encyclopedia of Archaeal and Bacterial Type Strains, Phase II (KMG-II): from individual species to whole genera.</title>
        <authorList>
            <person name="Goeker M."/>
        </authorList>
    </citation>
    <scope>NUCLEOTIDE SEQUENCE [LARGE SCALE GENOMIC DNA]</scope>
    <source>
        <strain evidence="2 3">ATCC BAA-1854</strain>
    </source>
</reference>
<sequence>MTDKMTGGPKKEIKIAALSCSYNRLKKTTAFLTSLVNQKVSDNYKIDAYLLDDNSSDGTASYVESHFPTVNVLNGSGSLFWAGGMRTLWEHVVKKEDYDFYLLFNDDVVLFEGALGRLLSACNSLPDPGNIILGTLQDSNGSAITYGGQKIINKFSGDTITVTPDPFLLTACEIGNANIMLVDKSTVDKIGILSGSYTHGIADYDYTLTAIKNGVNVWIAPGYYGHCDDDHGVTWLSQSTPLKKRIEFLYSPKGLAYKQHMLYVKKHFPLSVPTTHIKFWVKTLFPIVYDVFKKEEKVKN</sequence>
<organism evidence="2 3">
    <name type="scientific">Mucilaginibacter frigoritolerans</name>
    <dbReference type="NCBI Taxonomy" id="652788"/>
    <lineage>
        <taxon>Bacteria</taxon>
        <taxon>Pseudomonadati</taxon>
        <taxon>Bacteroidota</taxon>
        <taxon>Sphingobacteriia</taxon>
        <taxon>Sphingobacteriales</taxon>
        <taxon>Sphingobacteriaceae</taxon>
        <taxon>Mucilaginibacter</taxon>
    </lineage>
</organism>
<dbReference type="OrthoDB" id="9771846at2"/>
<name>A0A562U535_9SPHI</name>
<protein>
    <submittedName>
        <fullName evidence="2">GT2 family glycosyltransferase</fullName>
    </submittedName>
</protein>
<dbReference type="EMBL" id="VLLI01000005">
    <property type="protein sequence ID" value="TWJ00639.1"/>
    <property type="molecule type" value="Genomic_DNA"/>
</dbReference>
<dbReference type="InterPro" id="IPR001173">
    <property type="entry name" value="Glyco_trans_2-like"/>
</dbReference>
<keyword evidence="2" id="KW-0808">Transferase</keyword>
<dbReference type="Pfam" id="PF00535">
    <property type="entry name" value="Glycos_transf_2"/>
    <property type="match status" value="1"/>
</dbReference>
<dbReference type="SUPFAM" id="SSF53448">
    <property type="entry name" value="Nucleotide-diphospho-sugar transferases"/>
    <property type="match status" value="1"/>
</dbReference>
<comment type="caution">
    <text evidence="2">The sequence shown here is derived from an EMBL/GenBank/DDBJ whole genome shotgun (WGS) entry which is preliminary data.</text>
</comment>
<gene>
    <name evidence="2" type="ORF">JN11_01895</name>
</gene>
<dbReference type="AlphaFoldDB" id="A0A562U535"/>
<evidence type="ECO:0000259" key="1">
    <source>
        <dbReference type="Pfam" id="PF00535"/>
    </source>
</evidence>
<dbReference type="Gene3D" id="3.90.550.10">
    <property type="entry name" value="Spore Coat Polysaccharide Biosynthesis Protein SpsA, Chain A"/>
    <property type="match status" value="1"/>
</dbReference>
<evidence type="ECO:0000313" key="2">
    <source>
        <dbReference type="EMBL" id="TWJ00639.1"/>
    </source>
</evidence>
<dbReference type="RefSeq" id="WP_144911935.1">
    <property type="nucleotide sequence ID" value="NZ_VLLI01000005.1"/>
</dbReference>
<feature type="domain" description="Glycosyltransferase 2-like" evidence="1">
    <location>
        <begin position="20"/>
        <end position="123"/>
    </location>
</feature>
<keyword evidence="3" id="KW-1185">Reference proteome</keyword>
<accession>A0A562U535</accession>
<dbReference type="InterPro" id="IPR029044">
    <property type="entry name" value="Nucleotide-diphossugar_trans"/>
</dbReference>
<evidence type="ECO:0000313" key="3">
    <source>
        <dbReference type="Proteomes" id="UP000317010"/>
    </source>
</evidence>
<dbReference type="Proteomes" id="UP000317010">
    <property type="component" value="Unassembled WGS sequence"/>
</dbReference>
<dbReference type="GO" id="GO:0016740">
    <property type="term" value="F:transferase activity"/>
    <property type="evidence" value="ECO:0007669"/>
    <property type="project" value="UniProtKB-KW"/>
</dbReference>